<name>A0A7J6P1R2_PEROL</name>
<reference evidence="2 3" key="1">
    <citation type="submission" date="2020-04" db="EMBL/GenBank/DDBJ databases">
        <title>Perkinsus olseni comparative genomics.</title>
        <authorList>
            <person name="Bogema D.R."/>
        </authorList>
    </citation>
    <scope>NUCLEOTIDE SEQUENCE [LARGE SCALE GENOMIC DNA]</scope>
    <source>
        <strain evidence="2">00978-12</strain>
    </source>
</reference>
<evidence type="ECO:0000313" key="2">
    <source>
        <dbReference type="EMBL" id="KAF4689710.1"/>
    </source>
</evidence>
<sequence length="83" mass="8672">MGSCCPGDCIVRMCSIVLTDNAQSLLTAQKAAITYQARDILNSNYNRSVCNPKGSPATDSPSPLPRRRSGSIGSGNADNPKGT</sequence>
<proteinExistence type="predicted"/>
<accession>A0A7J6P1R2</accession>
<protein>
    <submittedName>
        <fullName evidence="2">Uncharacterized protein</fullName>
    </submittedName>
</protein>
<dbReference type="AlphaFoldDB" id="A0A7J6P1R2"/>
<organism evidence="2 3">
    <name type="scientific">Perkinsus olseni</name>
    <name type="common">Perkinsus atlanticus</name>
    <dbReference type="NCBI Taxonomy" id="32597"/>
    <lineage>
        <taxon>Eukaryota</taxon>
        <taxon>Sar</taxon>
        <taxon>Alveolata</taxon>
        <taxon>Perkinsozoa</taxon>
        <taxon>Perkinsea</taxon>
        <taxon>Perkinsida</taxon>
        <taxon>Perkinsidae</taxon>
        <taxon>Perkinsus</taxon>
    </lineage>
</organism>
<dbReference type="EMBL" id="JABANP010000117">
    <property type="protein sequence ID" value="KAF4689710.1"/>
    <property type="molecule type" value="Genomic_DNA"/>
</dbReference>
<comment type="caution">
    <text evidence="2">The sequence shown here is derived from an EMBL/GenBank/DDBJ whole genome shotgun (WGS) entry which is preliminary data.</text>
</comment>
<evidence type="ECO:0000313" key="3">
    <source>
        <dbReference type="Proteomes" id="UP000541610"/>
    </source>
</evidence>
<evidence type="ECO:0000256" key="1">
    <source>
        <dbReference type="SAM" id="MobiDB-lite"/>
    </source>
</evidence>
<dbReference type="Proteomes" id="UP000541610">
    <property type="component" value="Unassembled WGS sequence"/>
</dbReference>
<gene>
    <name evidence="2" type="ORF">FOZ60_001212</name>
</gene>
<feature type="region of interest" description="Disordered" evidence="1">
    <location>
        <begin position="45"/>
        <end position="83"/>
    </location>
</feature>